<proteinExistence type="predicted"/>
<reference evidence="1 2" key="1">
    <citation type="submission" date="2024-02" db="EMBL/GenBank/DDBJ databases">
        <title>de novo genome assembly of Solanum bulbocastanum strain 11H21.</title>
        <authorList>
            <person name="Hosaka A.J."/>
        </authorList>
    </citation>
    <scope>NUCLEOTIDE SEQUENCE [LARGE SCALE GENOMIC DNA]</scope>
    <source>
        <tissue evidence="1">Young leaves</tissue>
    </source>
</reference>
<dbReference type="EMBL" id="JBANQN010000003">
    <property type="protein sequence ID" value="KAK6794019.1"/>
    <property type="molecule type" value="Genomic_DNA"/>
</dbReference>
<keyword evidence="2" id="KW-1185">Reference proteome</keyword>
<name>A0AAN8YHQ9_SOLBU</name>
<dbReference type="AlphaFoldDB" id="A0AAN8YHQ9"/>
<sequence>MHNNSNPILVKKNSQAQANLNYDLLAEKTSDNGAQGVVEVQNNLVNIKTMVENQTIPTDNVAIDIATVEFDPNVKEKSSVAIGIKREFEKVLGGTRGSVEKQGHASTLETIETSQSIVVKDNQIVTKIDFFDIYSASAAVSLAI</sequence>
<accession>A0AAN8YHQ9</accession>
<organism evidence="1 2">
    <name type="scientific">Solanum bulbocastanum</name>
    <name type="common">Wild potato</name>
    <dbReference type="NCBI Taxonomy" id="147425"/>
    <lineage>
        <taxon>Eukaryota</taxon>
        <taxon>Viridiplantae</taxon>
        <taxon>Streptophyta</taxon>
        <taxon>Embryophyta</taxon>
        <taxon>Tracheophyta</taxon>
        <taxon>Spermatophyta</taxon>
        <taxon>Magnoliopsida</taxon>
        <taxon>eudicotyledons</taxon>
        <taxon>Gunneridae</taxon>
        <taxon>Pentapetalae</taxon>
        <taxon>asterids</taxon>
        <taxon>lamiids</taxon>
        <taxon>Solanales</taxon>
        <taxon>Solanaceae</taxon>
        <taxon>Solanoideae</taxon>
        <taxon>Solaneae</taxon>
        <taxon>Solanum</taxon>
    </lineage>
</organism>
<gene>
    <name evidence="1" type="ORF">RDI58_007472</name>
</gene>
<protein>
    <submittedName>
        <fullName evidence="1">Uncharacterized protein</fullName>
    </submittedName>
</protein>
<dbReference type="Proteomes" id="UP001371456">
    <property type="component" value="Unassembled WGS sequence"/>
</dbReference>
<evidence type="ECO:0000313" key="2">
    <source>
        <dbReference type="Proteomes" id="UP001371456"/>
    </source>
</evidence>
<comment type="caution">
    <text evidence="1">The sequence shown here is derived from an EMBL/GenBank/DDBJ whole genome shotgun (WGS) entry which is preliminary data.</text>
</comment>
<evidence type="ECO:0000313" key="1">
    <source>
        <dbReference type="EMBL" id="KAK6794019.1"/>
    </source>
</evidence>